<organism evidence="2">
    <name type="scientific">Pseudictyota dubia</name>
    <dbReference type="NCBI Taxonomy" id="2749911"/>
    <lineage>
        <taxon>Eukaryota</taxon>
        <taxon>Sar</taxon>
        <taxon>Stramenopiles</taxon>
        <taxon>Ochrophyta</taxon>
        <taxon>Bacillariophyta</taxon>
        <taxon>Mediophyceae</taxon>
        <taxon>Biddulphiophycidae</taxon>
        <taxon>Eupodiscales</taxon>
        <taxon>Odontellaceae</taxon>
        <taxon>Pseudictyota</taxon>
    </lineage>
</organism>
<dbReference type="PROSITE" id="PS50206">
    <property type="entry name" value="RHODANESE_3"/>
    <property type="match status" value="1"/>
</dbReference>
<dbReference type="EMBL" id="HBED01007892">
    <property type="protein sequence ID" value="CAD8298319.1"/>
    <property type="molecule type" value="Transcribed_RNA"/>
</dbReference>
<dbReference type="InterPro" id="IPR005025">
    <property type="entry name" value="FMN_Rdtase-like_dom"/>
</dbReference>
<dbReference type="CDD" id="cd00158">
    <property type="entry name" value="RHOD"/>
    <property type="match status" value="1"/>
</dbReference>
<dbReference type="InterPro" id="IPR014063">
    <property type="entry name" value="Arsenate-R_ArsH"/>
</dbReference>
<feature type="domain" description="Rhodanese" evidence="1">
    <location>
        <begin position="301"/>
        <end position="419"/>
    </location>
</feature>
<gene>
    <name evidence="2" type="ORF">TDUB1175_LOCUS3864</name>
</gene>
<proteinExistence type="predicted"/>
<sequence>MQTHADKANLTTGNDWASTDDIDGELSPGDTCIAELGRPIYTTCCPTGTTDFFSEKNYDDEDVYEGCCNAVSATLSALTTGLSRHPPKFLILSGSLRSESYSRRLAVEVGRILASYGAQVKLFDPKGLPLFSQDIDPKSDPKVKELRNLTRWCEGMVWISPEVHGNYSAVFKNQVDWMPLTEGAIRPTQGKTLAVMQVEAGSQSFNTVNNLRVLGRWMRMVVVPNQASIPRAYEEFNEDGTMKDGPHRGRVLDVVDEIFKFTLLLRDQQQYLTQRYSEKKAEAERHLKETAKVADKSVLRSLNSPIIIDVRSEKEVTLCKGGEAIKGSIQVPLNVNNEPQSTHQTTAEEFREKLKQAGVDLRVLPKGETSFITHCTSGHTSYIGRGNRAAALLRDMGFEKAYNGGSPDEIRAAIGEEASVEYQKTDAYSDPTFWSQTGF</sequence>
<dbReference type="AlphaFoldDB" id="A0A7R9VKF6"/>
<dbReference type="GO" id="GO:0016655">
    <property type="term" value="F:oxidoreductase activity, acting on NAD(P)H, quinone or similar compound as acceptor"/>
    <property type="evidence" value="ECO:0007669"/>
    <property type="project" value="TreeGrafter"/>
</dbReference>
<dbReference type="Pfam" id="PF00581">
    <property type="entry name" value="Rhodanese"/>
    <property type="match status" value="1"/>
</dbReference>
<dbReference type="InterPro" id="IPR036873">
    <property type="entry name" value="Rhodanese-like_dom_sf"/>
</dbReference>
<reference evidence="2" key="1">
    <citation type="submission" date="2021-01" db="EMBL/GenBank/DDBJ databases">
        <authorList>
            <person name="Corre E."/>
            <person name="Pelletier E."/>
            <person name="Niang G."/>
            <person name="Scheremetjew M."/>
            <person name="Finn R."/>
            <person name="Kale V."/>
            <person name="Holt S."/>
            <person name="Cochrane G."/>
            <person name="Meng A."/>
            <person name="Brown T."/>
            <person name="Cohen L."/>
        </authorList>
    </citation>
    <scope>NUCLEOTIDE SEQUENCE</scope>
    <source>
        <strain evidence="2">CCMP147</strain>
    </source>
</reference>
<dbReference type="InterPro" id="IPR001763">
    <property type="entry name" value="Rhodanese-like_dom"/>
</dbReference>
<evidence type="ECO:0000259" key="1">
    <source>
        <dbReference type="PROSITE" id="PS50206"/>
    </source>
</evidence>
<dbReference type="PANTHER" id="PTHR43590:SF1">
    <property type="entry name" value="ARSENIC RESISTANCE PROTEIN ARSH (AFU_ORTHOLOGUE AFUA_5G15030)"/>
    <property type="match status" value="1"/>
</dbReference>
<protein>
    <recommendedName>
        <fullName evidence="1">Rhodanese domain-containing protein</fullName>
    </recommendedName>
</protein>
<dbReference type="PANTHER" id="PTHR43590">
    <property type="entry name" value="ARSENIC RESISTANCE PROTEIN ARSH (AFU_ORTHOLOGUE AFUA_5G15030)"/>
    <property type="match status" value="1"/>
</dbReference>
<dbReference type="SUPFAM" id="SSF52821">
    <property type="entry name" value="Rhodanese/Cell cycle control phosphatase"/>
    <property type="match status" value="1"/>
</dbReference>
<dbReference type="SUPFAM" id="SSF52218">
    <property type="entry name" value="Flavoproteins"/>
    <property type="match status" value="1"/>
</dbReference>
<name>A0A7R9VKF6_9STRA</name>
<accession>A0A7R9VKF6</accession>
<dbReference type="InterPro" id="IPR029039">
    <property type="entry name" value="Flavoprotein-like_sf"/>
</dbReference>
<dbReference type="Gene3D" id="3.40.250.10">
    <property type="entry name" value="Rhodanese-like domain"/>
    <property type="match status" value="1"/>
</dbReference>
<dbReference type="Gene3D" id="3.40.50.360">
    <property type="match status" value="1"/>
</dbReference>
<dbReference type="Pfam" id="PF03358">
    <property type="entry name" value="FMN_red"/>
    <property type="match status" value="1"/>
</dbReference>
<dbReference type="NCBIfam" id="TIGR02690">
    <property type="entry name" value="resist_ArsH"/>
    <property type="match status" value="1"/>
</dbReference>
<evidence type="ECO:0000313" key="2">
    <source>
        <dbReference type="EMBL" id="CAD8298319.1"/>
    </source>
</evidence>
<dbReference type="SMART" id="SM00450">
    <property type="entry name" value="RHOD"/>
    <property type="match status" value="1"/>
</dbReference>